<evidence type="ECO:0000256" key="2">
    <source>
        <dbReference type="SAM" id="SignalP"/>
    </source>
</evidence>
<protein>
    <submittedName>
        <fullName evidence="3">Uncharacterized protein</fullName>
    </submittedName>
</protein>
<sequence>MKQRIALFSVLAGAVLAVSACSSTPAANTTTTGSATSASPAASAKNSDPIAWTGAFCEGVSPTLEGLVEVLKVAFQAVPDPAAQKDALMKFATTSGDSMTATAKKLGELGPPSAEAKALHDELVKFFTDNGKTLAKTKEDLAKLDPAAPDFTDQVGKLGDGADQTALQAQIKKLSEDPALKDAFTKAPQCVEMSTKMKELGTDLLGK</sequence>
<organism evidence="3 4">
    <name type="scientific">Umezawaea endophytica</name>
    <dbReference type="NCBI Taxonomy" id="1654476"/>
    <lineage>
        <taxon>Bacteria</taxon>
        <taxon>Bacillati</taxon>
        <taxon>Actinomycetota</taxon>
        <taxon>Actinomycetes</taxon>
        <taxon>Pseudonocardiales</taxon>
        <taxon>Pseudonocardiaceae</taxon>
        <taxon>Umezawaea</taxon>
    </lineage>
</organism>
<gene>
    <name evidence="3" type="ORF">NZH93_15635</name>
</gene>
<proteinExistence type="predicted"/>
<evidence type="ECO:0000313" key="3">
    <source>
        <dbReference type="EMBL" id="MCS7478291.1"/>
    </source>
</evidence>
<feature type="region of interest" description="Disordered" evidence="1">
    <location>
        <begin position="24"/>
        <end position="44"/>
    </location>
</feature>
<comment type="caution">
    <text evidence="3">The sequence shown here is derived from an EMBL/GenBank/DDBJ whole genome shotgun (WGS) entry which is preliminary data.</text>
</comment>
<feature type="chain" id="PRO_5040753780" evidence="2">
    <location>
        <begin position="27"/>
        <end position="207"/>
    </location>
</feature>
<dbReference type="PROSITE" id="PS51257">
    <property type="entry name" value="PROKAR_LIPOPROTEIN"/>
    <property type="match status" value="1"/>
</dbReference>
<evidence type="ECO:0000313" key="4">
    <source>
        <dbReference type="Proteomes" id="UP001141259"/>
    </source>
</evidence>
<feature type="signal peptide" evidence="2">
    <location>
        <begin position="1"/>
        <end position="26"/>
    </location>
</feature>
<dbReference type="EMBL" id="JANYMP010000006">
    <property type="protein sequence ID" value="MCS7478291.1"/>
    <property type="molecule type" value="Genomic_DNA"/>
</dbReference>
<dbReference type="AlphaFoldDB" id="A0A9X3AFH7"/>
<evidence type="ECO:0000256" key="1">
    <source>
        <dbReference type="SAM" id="MobiDB-lite"/>
    </source>
</evidence>
<reference evidence="3" key="1">
    <citation type="submission" date="2022-08" db="EMBL/GenBank/DDBJ databases">
        <authorList>
            <person name="Tistechok S."/>
            <person name="Samborskyy M."/>
            <person name="Roman I."/>
        </authorList>
    </citation>
    <scope>NUCLEOTIDE SEQUENCE</scope>
    <source>
        <strain evidence="3">DSM 103496</strain>
    </source>
</reference>
<dbReference type="RefSeq" id="WP_259623789.1">
    <property type="nucleotide sequence ID" value="NZ_JANYMP010000006.1"/>
</dbReference>
<accession>A0A9X3AFH7</accession>
<keyword evidence="2" id="KW-0732">Signal</keyword>
<name>A0A9X3AFH7_9PSEU</name>
<keyword evidence="4" id="KW-1185">Reference proteome</keyword>
<dbReference type="Proteomes" id="UP001141259">
    <property type="component" value="Unassembled WGS sequence"/>
</dbReference>